<sequence>MKFIVKKVINRQKKKEEENTMVNNMKNMVKDKLQNITNVMKNKIKNISNEESKDTLKKKKHKKINFIRILWVGILFTIFFSFFVMYYIIGLKGLGYRVCIYWD</sequence>
<dbReference type="EMBL" id="SBIQ01000217">
    <property type="protein sequence ID" value="KAF7682590.1"/>
    <property type="molecule type" value="Genomic_DNA"/>
</dbReference>
<evidence type="ECO:0000313" key="3">
    <source>
        <dbReference type="Proteomes" id="UP001516464"/>
    </source>
</evidence>
<gene>
    <name evidence="2" type="ORF">TCON_2189</name>
</gene>
<evidence type="ECO:0000256" key="1">
    <source>
        <dbReference type="SAM" id="Phobius"/>
    </source>
</evidence>
<keyword evidence="1" id="KW-0472">Membrane</keyword>
<feature type="transmembrane region" description="Helical" evidence="1">
    <location>
        <begin position="66"/>
        <end position="89"/>
    </location>
</feature>
<protein>
    <submittedName>
        <fullName evidence="2">Uncharacterized protein</fullName>
    </submittedName>
</protein>
<proteinExistence type="predicted"/>
<organism evidence="2 3">
    <name type="scientific">Astathelohania contejeani</name>
    <dbReference type="NCBI Taxonomy" id="164912"/>
    <lineage>
        <taxon>Eukaryota</taxon>
        <taxon>Fungi</taxon>
        <taxon>Fungi incertae sedis</taxon>
        <taxon>Microsporidia</taxon>
        <taxon>Astathelohaniidae</taxon>
        <taxon>Astathelohania</taxon>
    </lineage>
</organism>
<reference evidence="2 3" key="1">
    <citation type="submission" date="2019-01" db="EMBL/GenBank/DDBJ databases">
        <title>Genomes sequencing and comparative genomics of infectious freshwater microsporidia, Cucumispora dikerogammari and Thelohania contejeani.</title>
        <authorList>
            <person name="Cormier A."/>
            <person name="Giraud I."/>
            <person name="Wattier R."/>
            <person name="Teixeira M."/>
            <person name="Grandjean F."/>
            <person name="Rigaud T."/>
            <person name="Cordaux R."/>
        </authorList>
    </citation>
    <scope>NUCLEOTIDE SEQUENCE [LARGE SCALE GENOMIC DNA]</scope>
    <source>
        <strain evidence="2">T1</strain>
        <tissue evidence="2">Spores</tissue>
    </source>
</reference>
<dbReference type="Proteomes" id="UP001516464">
    <property type="component" value="Unassembled WGS sequence"/>
</dbReference>
<evidence type="ECO:0000313" key="2">
    <source>
        <dbReference type="EMBL" id="KAF7682590.1"/>
    </source>
</evidence>
<comment type="caution">
    <text evidence="2">The sequence shown here is derived from an EMBL/GenBank/DDBJ whole genome shotgun (WGS) entry which is preliminary data.</text>
</comment>
<name>A0ABQ7HWP0_9MICR</name>
<keyword evidence="1" id="KW-0812">Transmembrane</keyword>
<keyword evidence="1" id="KW-1133">Transmembrane helix</keyword>
<keyword evidence="3" id="KW-1185">Reference proteome</keyword>
<accession>A0ABQ7HWP0</accession>